<accession>A0AAV2CS82</accession>
<dbReference type="EMBL" id="OZ034814">
    <property type="protein sequence ID" value="CAL1359409.1"/>
    <property type="molecule type" value="Genomic_DNA"/>
</dbReference>
<name>A0AAV2CS82_9ROSI</name>
<reference evidence="1 2" key="1">
    <citation type="submission" date="2024-04" db="EMBL/GenBank/DDBJ databases">
        <authorList>
            <person name="Fracassetti M."/>
        </authorList>
    </citation>
    <scope>NUCLEOTIDE SEQUENCE [LARGE SCALE GENOMIC DNA]</scope>
</reference>
<proteinExistence type="predicted"/>
<organism evidence="1 2">
    <name type="scientific">Linum trigynum</name>
    <dbReference type="NCBI Taxonomy" id="586398"/>
    <lineage>
        <taxon>Eukaryota</taxon>
        <taxon>Viridiplantae</taxon>
        <taxon>Streptophyta</taxon>
        <taxon>Embryophyta</taxon>
        <taxon>Tracheophyta</taxon>
        <taxon>Spermatophyta</taxon>
        <taxon>Magnoliopsida</taxon>
        <taxon>eudicotyledons</taxon>
        <taxon>Gunneridae</taxon>
        <taxon>Pentapetalae</taxon>
        <taxon>rosids</taxon>
        <taxon>fabids</taxon>
        <taxon>Malpighiales</taxon>
        <taxon>Linaceae</taxon>
        <taxon>Linum</taxon>
    </lineage>
</organism>
<evidence type="ECO:0000313" key="1">
    <source>
        <dbReference type="EMBL" id="CAL1359409.1"/>
    </source>
</evidence>
<protein>
    <submittedName>
        <fullName evidence="1">Uncharacterized protein</fullName>
    </submittedName>
</protein>
<gene>
    <name evidence="1" type="ORF">LTRI10_LOCUS6897</name>
</gene>
<sequence length="72" mass="7864">MVSMSRSLCSFRGGGGVGFFAGSEDKTYSGARSSVSRERSSISAALSFGFNWLVFGPRQNRSYRRRRQSTGA</sequence>
<dbReference type="AlphaFoldDB" id="A0AAV2CS82"/>
<evidence type="ECO:0000313" key="2">
    <source>
        <dbReference type="Proteomes" id="UP001497516"/>
    </source>
</evidence>
<dbReference type="Proteomes" id="UP001497516">
    <property type="component" value="Chromosome 10"/>
</dbReference>
<keyword evidence="2" id="KW-1185">Reference proteome</keyword>